<dbReference type="InterPro" id="IPR016163">
    <property type="entry name" value="Ald_DH_C"/>
</dbReference>
<dbReference type="Gene3D" id="3.40.605.10">
    <property type="entry name" value="Aldehyde Dehydrogenase, Chain A, domain 1"/>
    <property type="match status" value="1"/>
</dbReference>
<dbReference type="Pfam" id="PF00171">
    <property type="entry name" value="Aldedh"/>
    <property type="match status" value="1"/>
</dbReference>
<dbReference type="PROSITE" id="PS00687">
    <property type="entry name" value="ALDEHYDE_DEHYDR_GLU"/>
    <property type="match status" value="1"/>
</dbReference>
<evidence type="ECO:0000256" key="2">
    <source>
        <dbReference type="ARBA" id="ARBA00023002"/>
    </source>
</evidence>
<dbReference type="PANTHER" id="PTHR43521:SF1">
    <property type="entry name" value="ALPHA-AMINOADIPIC SEMIALDEHYDE DEHYDROGENASE"/>
    <property type="match status" value="1"/>
</dbReference>
<dbReference type="EMBL" id="FPLD01000102">
    <property type="protein sequence ID" value="SGZ11094.1"/>
    <property type="molecule type" value="Genomic_DNA"/>
</dbReference>
<dbReference type="InterPro" id="IPR016161">
    <property type="entry name" value="Ald_DH/histidinol_DH"/>
</dbReference>
<dbReference type="InterPro" id="IPR016162">
    <property type="entry name" value="Ald_DH_N"/>
</dbReference>
<evidence type="ECO:0000259" key="7">
    <source>
        <dbReference type="Pfam" id="PF00171"/>
    </source>
</evidence>
<sequence length="523" mass="57046">MHEAILKTVLGRFYAHDKRYGSAYLGDQRFDSDNRVKVVSPNDGQSFASISHAEPDVIKQVISSAKTEFYHWRSVPAPQRGELVRLFAEKARAAKHQLATMISLESGKPFQESLGEVQELIDVCDFAVGLSRQLYGLTIATERPNHRMMEQWHPIGPVVIITAFNFPMAVWAWNATLSLICGNSIIWKPSSQTPLSALACHQLLLSAIKQFGGNKELSSIVFGEKTQVEQLVDHKDVALVSATGSCAMGRAVNCRVAARMGRTLLELGGNNAMIVCPSADLELAIRAITFSALGTSGQRCTTLRRLIVHSSLKHQVLTKLEAIYNTVSIGDPFDEQNLMGPLINQQAIDVMKASISTAIEQGGILVTGGYERPHVMNKDKKECGFYITPAIIDIESTAEIVQQETFAPLLYVHSYDSLEQAIVIQNSVCQGLSSAIFTKDIAEAEIFMSVRGSDCGLVNVNIGTSGAEIGGAFGGEKDTGGGRESGSDAWRSYMRRTTNTINYGSELPLAQGISFDMPKVIRQ</sequence>
<dbReference type="InterPro" id="IPR029510">
    <property type="entry name" value="Ald_DH_CS_GLU"/>
</dbReference>
<gene>
    <name evidence="8" type="ORF">NVI5450_3643</name>
</gene>
<comment type="subunit">
    <text evidence="1">Homotetramer.</text>
</comment>
<dbReference type="RefSeq" id="WP_075497832.1">
    <property type="nucleotide sequence ID" value="NZ_CAWRBC010000118.1"/>
</dbReference>
<dbReference type="OrthoDB" id="9812625at2"/>
<organism evidence="8 9">
    <name type="scientific">Moritella viscosa</name>
    <dbReference type="NCBI Taxonomy" id="80854"/>
    <lineage>
        <taxon>Bacteria</taxon>
        <taxon>Pseudomonadati</taxon>
        <taxon>Pseudomonadota</taxon>
        <taxon>Gammaproteobacteria</taxon>
        <taxon>Alteromonadales</taxon>
        <taxon>Moritellaceae</taxon>
        <taxon>Moritella</taxon>
    </lineage>
</organism>
<evidence type="ECO:0000256" key="4">
    <source>
        <dbReference type="ARBA" id="ARBA00024226"/>
    </source>
</evidence>
<keyword evidence="2 6" id="KW-0560">Oxidoreductase</keyword>
<dbReference type="PANTHER" id="PTHR43521">
    <property type="entry name" value="ALPHA-AMINOADIPIC SEMIALDEHYDE DEHYDROGENASE"/>
    <property type="match status" value="1"/>
</dbReference>
<dbReference type="Gene3D" id="3.40.309.10">
    <property type="entry name" value="Aldehyde Dehydrogenase, Chain A, domain 2"/>
    <property type="match status" value="1"/>
</dbReference>
<evidence type="ECO:0000256" key="3">
    <source>
        <dbReference type="ARBA" id="ARBA00023027"/>
    </source>
</evidence>
<dbReference type="AlphaFoldDB" id="A0A1L0BWA1"/>
<accession>A0A1L0BWA1</accession>
<evidence type="ECO:0000256" key="6">
    <source>
        <dbReference type="RuleBase" id="RU003345"/>
    </source>
</evidence>
<dbReference type="CDD" id="cd07130">
    <property type="entry name" value="ALDH_F7_AASADH"/>
    <property type="match status" value="1"/>
</dbReference>
<evidence type="ECO:0000256" key="5">
    <source>
        <dbReference type="PROSITE-ProRule" id="PRU10007"/>
    </source>
</evidence>
<dbReference type="InterPro" id="IPR015590">
    <property type="entry name" value="Aldehyde_DH_dom"/>
</dbReference>
<feature type="domain" description="Aldehyde dehydrogenase" evidence="7">
    <location>
        <begin position="33"/>
        <end position="497"/>
    </location>
</feature>
<protein>
    <recommendedName>
        <fullName evidence="4">aldehyde dehydrogenase (NAD(+))</fullName>
        <ecNumber evidence="4">1.2.1.3</ecNumber>
    </recommendedName>
</protein>
<name>A0A1L0BWA1_9GAMM</name>
<evidence type="ECO:0000313" key="8">
    <source>
        <dbReference type="EMBL" id="SGZ11094.1"/>
    </source>
</evidence>
<dbReference type="Proteomes" id="UP000183794">
    <property type="component" value="Unassembled WGS sequence"/>
</dbReference>
<feature type="active site" evidence="5">
    <location>
        <position position="266"/>
    </location>
</feature>
<evidence type="ECO:0000256" key="1">
    <source>
        <dbReference type="ARBA" id="ARBA00011881"/>
    </source>
</evidence>
<dbReference type="GO" id="GO:0004029">
    <property type="term" value="F:aldehyde dehydrogenase (NAD+) activity"/>
    <property type="evidence" value="ECO:0007669"/>
    <property type="project" value="UniProtKB-EC"/>
</dbReference>
<dbReference type="SUPFAM" id="SSF53720">
    <property type="entry name" value="ALDH-like"/>
    <property type="match status" value="1"/>
</dbReference>
<dbReference type="EC" id="1.2.1.3" evidence="4"/>
<evidence type="ECO:0000313" key="9">
    <source>
        <dbReference type="Proteomes" id="UP000183794"/>
    </source>
</evidence>
<reference evidence="8 9" key="1">
    <citation type="submission" date="2016-11" db="EMBL/GenBank/DDBJ databases">
        <authorList>
            <person name="Jaros S."/>
            <person name="Januszkiewicz K."/>
            <person name="Wedrychowicz H."/>
        </authorList>
    </citation>
    <scope>NUCLEOTIDE SEQUENCE [LARGE SCALE GENOMIC DNA]</scope>
    <source>
        <strain evidence="8">NVI 5450</strain>
    </source>
</reference>
<proteinExistence type="inferred from homology"/>
<keyword evidence="3" id="KW-0520">NAD</keyword>
<comment type="similarity">
    <text evidence="6">Belongs to the aldehyde dehydrogenase family.</text>
</comment>
<dbReference type="InterPro" id="IPR044638">
    <property type="entry name" value="ALDH7A1-like"/>
</dbReference>